<dbReference type="GO" id="GO:0005737">
    <property type="term" value="C:cytoplasm"/>
    <property type="evidence" value="ECO:0007669"/>
    <property type="project" value="UniProtKB-SubCell"/>
</dbReference>
<sequence length="179" mass="19466">MYYATDYISPLGRVKLTADGEALIGLWLEGQKYFGGKVKEEFVENRSLPVLENAKDWLDRYFAGKKPEISELPLAPMGSAFQQGVWELLCEIPYGQVTTYGEIAKKMAARMGKSSMSGQAVGGAVGHNPISIIIPCHRVVGANGSLTGYAGGIKKKVKLLDHEGVDLQKFFIPKEGTAL</sequence>
<accession>A0A494WIM1</accession>
<feature type="domain" description="Methylated-DNA-[protein]-cysteine S-methyltransferase DNA binding" evidence="10">
    <location>
        <begin position="80"/>
        <end position="165"/>
    </location>
</feature>
<dbReference type="SUPFAM" id="SSF53155">
    <property type="entry name" value="Methylated DNA-protein cysteine methyltransferase domain"/>
    <property type="match status" value="1"/>
</dbReference>
<comment type="catalytic activity">
    <reaction evidence="8 9">
        <text>a 6-O-methyl-2'-deoxyguanosine in DNA + L-cysteinyl-[protein] = S-methyl-L-cysteinyl-[protein] + a 2'-deoxyguanosine in DNA</text>
        <dbReference type="Rhea" id="RHEA:24000"/>
        <dbReference type="Rhea" id="RHEA-COMP:10131"/>
        <dbReference type="Rhea" id="RHEA-COMP:10132"/>
        <dbReference type="Rhea" id="RHEA-COMP:11367"/>
        <dbReference type="Rhea" id="RHEA-COMP:11368"/>
        <dbReference type="ChEBI" id="CHEBI:29950"/>
        <dbReference type="ChEBI" id="CHEBI:82612"/>
        <dbReference type="ChEBI" id="CHEBI:85445"/>
        <dbReference type="ChEBI" id="CHEBI:85448"/>
        <dbReference type="EC" id="2.1.1.63"/>
    </reaction>
</comment>
<evidence type="ECO:0000259" key="10">
    <source>
        <dbReference type="Pfam" id="PF01035"/>
    </source>
</evidence>
<comment type="similarity">
    <text evidence="2 9">Belongs to the MGMT family.</text>
</comment>
<evidence type="ECO:0000256" key="8">
    <source>
        <dbReference type="ARBA" id="ARBA00049348"/>
    </source>
</evidence>
<dbReference type="PANTHER" id="PTHR10815">
    <property type="entry name" value="METHYLATED-DNA--PROTEIN-CYSTEINE METHYLTRANSFERASE"/>
    <property type="match status" value="1"/>
</dbReference>
<evidence type="ECO:0000256" key="3">
    <source>
        <dbReference type="ARBA" id="ARBA00022490"/>
    </source>
</evidence>
<dbReference type="KEGG" id="csci:HDCHBGLK_01408"/>
<dbReference type="InterPro" id="IPR036631">
    <property type="entry name" value="MGMT_N_sf"/>
</dbReference>
<dbReference type="Pfam" id="PF02870">
    <property type="entry name" value="Methyltransf_1N"/>
    <property type="match status" value="1"/>
</dbReference>
<comment type="function">
    <text evidence="9">Involved in the cellular defense against the biological effects of O6-methylguanine (O6-MeG) and O4-methylthymine (O4-MeT) in DNA. Repairs the methylated nucleobase in DNA by stoichiometrically transferring the methyl group to a cysteine residue in the enzyme. This is a suicide reaction: the enzyme is irreversibly inactivated.</text>
</comment>
<feature type="active site" description="Nucleophile; methyl group acceptor" evidence="9">
    <location>
        <position position="136"/>
    </location>
</feature>
<evidence type="ECO:0000256" key="6">
    <source>
        <dbReference type="ARBA" id="ARBA00022763"/>
    </source>
</evidence>
<comment type="subcellular location">
    <subcellularLocation>
        <location evidence="9">Cytoplasm</location>
    </subcellularLocation>
</comment>
<dbReference type="InterPro" id="IPR036217">
    <property type="entry name" value="MethylDNA_cys_MeTrfase_DNAb"/>
</dbReference>
<dbReference type="PROSITE" id="PS00374">
    <property type="entry name" value="MGMT"/>
    <property type="match status" value="1"/>
</dbReference>
<keyword evidence="5 9" id="KW-0808">Transferase</keyword>
<dbReference type="NCBIfam" id="TIGR00589">
    <property type="entry name" value="ogt"/>
    <property type="match status" value="1"/>
</dbReference>
<evidence type="ECO:0000256" key="2">
    <source>
        <dbReference type="ARBA" id="ARBA00008711"/>
    </source>
</evidence>
<evidence type="ECO:0000256" key="5">
    <source>
        <dbReference type="ARBA" id="ARBA00022679"/>
    </source>
</evidence>
<gene>
    <name evidence="12" type="primary">ogt</name>
    <name evidence="12" type="ORF">HDCHBGLK_01408</name>
</gene>
<dbReference type="SUPFAM" id="SSF46767">
    <property type="entry name" value="Methylated DNA-protein cysteine methyltransferase, C-terminal domain"/>
    <property type="match status" value="1"/>
</dbReference>
<protein>
    <recommendedName>
        <fullName evidence="9">Methylated-DNA--protein-cysteine methyltransferase</fullName>
        <ecNumber evidence="9">2.1.1.63</ecNumber>
    </recommendedName>
    <alternativeName>
        <fullName evidence="9">6-O-methylguanine-DNA methyltransferase</fullName>
        <shortName evidence="9">MGMT</shortName>
    </alternativeName>
    <alternativeName>
        <fullName evidence="9">O-6-methylguanine-DNA-alkyltransferase</fullName>
    </alternativeName>
</protein>
<comment type="catalytic activity">
    <reaction evidence="1 9">
        <text>a 4-O-methyl-thymidine in DNA + L-cysteinyl-[protein] = a thymidine in DNA + S-methyl-L-cysteinyl-[protein]</text>
        <dbReference type="Rhea" id="RHEA:53428"/>
        <dbReference type="Rhea" id="RHEA-COMP:10131"/>
        <dbReference type="Rhea" id="RHEA-COMP:10132"/>
        <dbReference type="Rhea" id="RHEA-COMP:13555"/>
        <dbReference type="Rhea" id="RHEA-COMP:13556"/>
        <dbReference type="ChEBI" id="CHEBI:29950"/>
        <dbReference type="ChEBI" id="CHEBI:82612"/>
        <dbReference type="ChEBI" id="CHEBI:137386"/>
        <dbReference type="ChEBI" id="CHEBI:137387"/>
        <dbReference type="EC" id="2.1.1.63"/>
    </reaction>
</comment>
<comment type="miscellaneous">
    <text evidence="9">This enzyme catalyzes only one turnover and therefore is not strictly catalytic. According to one definition, an enzyme is a biocatalyst that acts repeatedly and over many reaction cycles.</text>
</comment>
<dbReference type="RefSeq" id="WP_039909890.1">
    <property type="nucleotide sequence ID" value="NZ_CP036170.1"/>
</dbReference>
<dbReference type="GO" id="GO:0032259">
    <property type="term" value="P:methylation"/>
    <property type="evidence" value="ECO:0007669"/>
    <property type="project" value="UniProtKB-KW"/>
</dbReference>
<dbReference type="InterPro" id="IPR001497">
    <property type="entry name" value="MethylDNA_cys_MeTrfase_AS"/>
</dbReference>
<proteinExistence type="inferred from homology"/>
<dbReference type="GO" id="GO:0003908">
    <property type="term" value="F:methylated-DNA-[protein]-cysteine S-methyltransferase activity"/>
    <property type="evidence" value="ECO:0007669"/>
    <property type="project" value="UniProtKB-UniRule"/>
</dbReference>
<dbReference type="GO" id="GO:0006307">
    <property type="term" value="P:DNA alkylation repair"/>
    <property type="evidence" value="ECO:0007669"/>
    <property type="project" value="UniProtKB-UniRule"/>
</dbReference>
<dbReference type="InterPro" id="IPR036388">
    <property type="entry name" value="WH-like_DNA-bd_sf"/>
</dbReference>
<keyword evidence="7 9" id="KW-0234">DNA repair</keyword>
<name>A0A494WIM1_CLOS5</name>
<organism evidence="12 13">
    <name type="scientific">Clostridium scindens (strain ATCC 35704 / DSM 5676 / VPI 13733 / 19)</name>
    <dbReference type="NCBI Taxonomy" id="411468"/>
    <lineage>
        <taxon>Bacteria</taxon>
        <taxon>Bacillati</taxon>
        <taxon>Bacillota</taxon>
        <taxon>Clostridia</taxon>
        <taxon>Lachnospirales</taxon>
        <taxon>Lachnospiraceae</taxon>
    </lineage>
</organism>
<dbReference type="InterPro" id="IPR023546">
    <property type="entry name" value="MGMT"/>
</dbReference>
<evidence type="ECO:0000256" key="7">
    <source>
        <dbReference type="ARBA" id="ARBA00023204"/>
    </source>
</evidence>
<keyword evidence="6 9" id="KW-0227">DNA damage</keyword>
<dbReference type="InterPro" id="IPR014048">
    <property type="entry name" value="MethylDNA_cys_MeTrfase_DNA-bd"/>
</dbReference>
<evidence type="ECO:0000259" key="11">
    <source>
        <dbReference type="Pfam" id="PF02870"/>
    </source>
</evidence>
<dbReference type="Gene3D" id="1.10.10.10">
    <property type="entry name" value="Winged helix-like DNA-binding domain superfamily/Winged helix DNA-binding domain"/>
    <property type="match status" value="1"/>
</dbReference>
<feature type="domain" description="Methylguanine DNA methyltransferase ribonuclease-like" evidence="11">
    <location>
        <begin position="2"/>
        <end position="76"/>
    </location>
</feature>
<dbReference type="AlphaFoldDB" id="A0A494WIM1"/>
<evidence type="ECO:0000256" key="4">
    <source>
        <dbReference type="ARBA" id="ARBA00022603"/>
    </source>
</evidence>
<dbReference type="OrthoDB" id="9802228at2"/>
<dbReference type="PANTHER" id="PTHR10815:SF5">
    <property type="entry name" value="METHYLATED-DNA--PROTEIN-CYSTEINE METHYLTRANSFERASE"/>
    <property type="match status" value="1"/>
</dbReference>
<dbReference type="CDD" id="cd06445">
    <property type="entry name" value="ATase"/>
    <property type="match status" value="1"/>
</dbReference>
<dbReference type="InterPro" id="IPR008332">
    <property type="entry name" value="MethylG_MeTrfase_N"/>
</dbReference>
<dbReference type="EMBL" id="CP036170">
    <property type="protein sequence ID" value="QBF74012.1"/>
    <property type="molecule type" value="Genomic_DNA"/>
</dbReference>
<reference evidence="12 13" key="1">
    <citation type="journal article" date="2019" name="Appl. Environ. Microbiol.">
        <title>Clostridium scindens ATCC 35704: integration of nutritional requirements, the complete genome sequence, and global transcriptional responses to bile acids.</title>
        <authorList>
            <person name="Devendran S."/>
            <person name="Shrestha R."/>
            <person name="Alves J.M.P."/>
            <person name="Wolf P.G."/>
            <person name="Ly L."/>
            <person name="Hernandez A.G."/>
            <person name="Mendez-Garcia C."/>
            <person name="Inboden A."/>
            <person name="Wiley J."/>
            <person name="Paul O."/>
            <person name="Allen A."/>
            <person name="Springer E."/>
            <person name="Wright C.L."/>
            <person name="Fields C.J."/>
            <person name="Daniel S.L."/>
            <person name="Ridlon J.M."/>
        </authorList>
    </citation>
    <scope>NUCLEOTIDE SEQUENCE [LARGE SCALE GENOMIC DNA]</scope>
    <source>
        <strain evidence="12 13">ATCC 35704</strain>
    </source>
</reference>
<keyword evidence="13" id="KW-1185">Reference proteome</keyword>
<evidence type="ECO:0000313" key="13">
    <source>
        <dbReference type="Proteomes" id="UP000289664"/>
    </source>
</evidence>
<evidence type="ECO:0000256" key="1">
    <source>
        <dbReference type="ARBA" id="ARBA00001286"/>
    </source>
</evidence>
<dbReference type="FunFam" id="1.10.10.10:FF:000214">
    <property type="entry name" value="Methylated-DNA--protein-cysteine methyltransferase"/>
    <property type="match status" value="1"/>
</dbReference>
<dbReference type="HAMAP" id="MF_00772">
    <property type="entry name" value="OGT"/>
    <property type="match status" value="1"/>
</dbReference>
<dbReference type="GeneID" id="62695632"/>
<dbReference type="Proteomes" id="UP000289664">
    <property type="component" value="Chromosome"/>
</dbReference>
<dbReference type="EC" id="2.1.1.63" evidence="9"/>
<keyword evidence="4 9" id="KW-0489">Methyltransferase</keyword>
<dbReference type="Gene3D" id="3.30.160.70">
    <property type="entry name" value="Methylated DNA-protein cysteine methyltransferase domain"/>
    <property type="match status" value="1"/>
</dbReference>
<evidence type="ECO:0000313" key="12">
    <source>
        <dbReference type="EMBL" id="QBF74012.1"/>
    </source>
</evidence>
<evidence type="ECO:0000256" key="9">
    <source>
        <dbReference type="HAMAP-Rule" id="MF_00772"/>
    </source>
</evidence>
<dbReference type="Pfam" id="PF01035">
    <property type="entry name" value="DNA_binding_1"/>
    <property type="match status" value="1"/>
</dbReference>
<keyword evidence="3 9" id="KW-0963">Cytoplasm</keyword>